<dbReference type="InterPro" id="IPR003709">
    <property type="entry name" value="VanY-like_core_dom"/>
</dbReference>
<dbReference type="EMBL" id="JACJPW010000054">
    <property type="protein sequence ID" value="MBD2183406.1"/>
    <property type="molecule type" value="Genomic_DNA"/>
</dbReference>
<dbReference type="CDD" id="cd14814">
    <property type="entry name" value="Peptidase_M15"/>
    <property type="match status" value="1"/>
</dbReference>
<name>A0A926VGG9_9CYAN</name>
<evidence type="ECO:0000313" key="4">
    <source>
        <dbReference type="Proteomes" id="UP000641646"/>
    </source>
</evidence>
<dbReference type="AlphaFoldDB" id="A0A926VGG9"/>
<feature type="domain" description="D-alanyl-D-alanine carboxypeptidase-like core" evidence="2">
    <location>
        <begin position="80"/>
        <end position="140"/>
    </location>
</feature>
<dbReference type="Pfam" id="PF01471">
    <property type="entry name" value="PG_binding_1"/>
    <property type="match status" value="1"/>
</dbReference>
<dbReference type="InterPro" id="IPR009045">
    <property type="entry name" value="Zn_M74/Hedgehog-like"/>
</dbReference>
<reference evidence="3" key="2">
    <citation type="submission" date="2020-08" db="EMBL/GenBank/DDBJ databases">
        <authorList>
            <person name="Chen M."/>
            <person name="Teng W."/>
            <person name="Zhao L."/>
            <person name="Hu C."/>
            <person name="Zhou Y."/>
            <person name="Han B."/>
            <person name="Song L."/>
            <person name="Shu W."/>
        </authorList>
    </citation>
    <scope>NUCLEOTIDE SEQUENCE</scope>
    <source>
        <strain evidence="3">FACHB-1375</strain>
    </source>
</reference>
<dbReference type="GO" id="GO:0008233">
    <property type="term" value="F:peptidase activity"/>
    <property type="evidence" value="ECO:0007669"/>
    <property type="project" value="InterPro"/>
</dbReference>
<dbReference type="Gene3D" id="3.30.1380.10">
    <property type="match status" value="1"/>
</dbReference>
<dbReference type="GO" id="GO:0006508">
    <property type="term" value="P:proteolysis"/>
    <property type="evidence" value="ECO:0007669"/>
    <property type="project" value="InterPro"/>
</dbReference>
<organism evidence="3 4">
    <name type="scientific">Aerosakkonema funiforme FACHB-1375</name>
    <dbReference type="NCBI Taxonomy" id="2949571"/>
    <lineage>
        <taxon>Bacteria</taxon>
        <taxon>Bacillati</taxon>
        <taxon>Cyanobacteriota</taxon>
        <taxon>Cyanophyceae</taxon>
        <taxon>Oscillatoriophycideae</taxon>
        <taxon>Aerosakkonematales</taxon>
        <taxon>Aerosakkonemataceae</taxon>
        <taxon>Aerosakkonema</taxon>
    </lineage>
</organism>
<dbReference type="Proteomes" id="UP000641646">
    <property type="component" value="Unassembled WGS sequence"/>
</dbReference>
<dbReference type="InterPro" id="IPR036365">
    <property type="entry name" value="PGBD-like_sf"/>
</dbReference>
<evidence type="ECO:0000259" key="1">
    <source>
        <dbReference type="Pfam" id="PF01471"/>
    </source>
</evidence>
<dbReference type="Gene3D" id="1.10.101.10">
    <property type="entry name" value="PGBD-like superfamily/PGBD"/>
    <property type="match status" value="1"/>
</dbReference>
<keyword evidence="4" id="KW-1185">Reference proteome</keyword>
<dbReference type="SUPFAM" id="SSF47090">
    <property type="entry name" value="PGBD-like"/>
    <property type="match status" value="1"/>
</dbReference>
<accession>A0A926VGG9</accession>
<comment type="caution">
    <text evidence="3">The sequence shown here is derived from an EMBL/GenBank/DDBJ whole genome shotgun (WGS) entry which is preliminary data.</text>
</comment>
<sequence>MEDFVVEPCLEINEFEENAPRASFNGLLRDAPSGNTSVVNALSQQLIYQINLIVPDALVSFDDLDVKLGDAAYPFVPPTAKQALQKAIQNRGKRLVVNSAYRTLAQQMLLFKWLNGRSPVARPGESNHQSGLALDIEDREGWLPFLKGSGWQPLAGDPPHIDYQGAGAKDLREATIKAFQQLWNKNHPEEQIKVDGQWGPKTESCLNRSPAMGFEKAPWDDKPRALRLSRPLMEGSDVRKLQQKLKDAGFAISVADGVFGPETGRAVKEFQQRNSLVADGVVGAKTRELMA</sequence>
<evidence type="ECO:0000313" key="3">
    <source>
        <dbReference type="EMBL" id="MBD2183406.1"/>
    </source>
</evidence>
<dbReference type="SUPFAM" id="SSF55166">
    <property type="entry name" value="Hedgehog/DD-peptidase"/>
    <property type="match status" value="1"/>
</dbReference>
<gene>
    <name evidence="3" type="ORF">H6G03_20480</name>
</gene>
<dbReference type="InterPro" id="IPR036366">
    <property type="entry name" value="PGBDSf"/>
</dbReference>
<dbReference type="InterPro" id="IPR002477">
    <property type="entry name" value="Peptidoglycan-bd-like"/>
</dbReference>
<reference evidence="3" key="1">
    <citation type="journal article" date="2015" name="ISME J.">
        <title>Draft Genome Sequence of Streptomyces incarnatus NRRL8089, which Produces the Nucleoside Antibiotic Sinefungin.</title>
        <authorList>
            <person name="Oshima K."/>
            <person name="Hattori M."/>
            <person name="Shimizu H."/>
            <person name="Fukuda K."/>
            <person name="Nemoto M."/>
            <person name="Inagaki K."/>
            <person name="Tamura T."/>
        </authorList>
    </citation>
    <scope>NUCLEOTIDE SEQUENCE</scope>
    <source>
        <strain evidence="3">FACHB-1375</strain>
    </source>
</reference>
<evidence type="ECO:0000259" key="2">
    <source>
        <dbReference type="Pfam" id="PF02557"/>
    </source>
</evidence>
<feature type="domain" description="Peptidoglycan binding-like" evidence="1">
    <location>
        <begin position="235"/>
        <end position="290"/>
    </location>
</feature>
<dbReference type="Pfam" id="PF02557">
    <property type="entry name" value="VanY"/>
    <property type="match status" value="1"/>
</dbReference>
<protein>
    <submittedName>
        <fullName evidence="3">Peptidoglycan-binding protein</fullName>
    </submittedName>
</protein>
<proteinExistence type="predicted"/>